<dbReference type="SUPFAM" id="SSF51735">
    <property type="entry name" value="NAD(P)-binding Rossmann-fold domains"/>
    <property type="match status" value="1"/>
</dbReference>
<dbReference type="STRING" id="680026.AB733_16715"/>
<comment type="caution">
    <text evidence="4">The sequence shown here is derived from an EMBL/GenBank/DDBJ whole genome shotgun (WGS) entry which is preliminary data.</text>
</comment>
<evidence type="ECO:0000313" key="5">
    <source>
        <dbReference type="Proteomes" id="UP000240481"/>
    </source>
</evidence>
<dbReference type="InterPro" id="IPR036291">
    <property type="entry name" value="NAD(P)-bd_dom_sf"/>
</dbReference>
<protein>
    <submittedName>
        <fullName evidence="4">D-2-hydroxyacid dehydrogenase</fullName>
    </submittedName>
</protein>
<dbReference type="Gene3D" id="3.40.50.720">
    <property type="entry name" value="NAD(P)-binding Rossmann-like Domain"/>
    <property type="match status" value="2"/>
</dbReference>
<gene>
    <name evidence="4" type="ORF">C9I94_20985</name>
</gene>
<keyword evidence="2" id="KW-0520">NAD</keyword>
<dbReference type="OrthoDB" id="9787219at2"/>
<keyword evidence="5" id="KW-1185">Reference proteome</keyword>
<dbReference type="Pfam" id="PF02826">
    <property type="entry name" value="2-Hacid_dh_C"/>
    <property type="match status" value="1"/>
</dbReference>
<name>A0A0J8V7X3_9GAMM</name>
<reference evidence="4 5" key="1">
    <citation type="submission" date="2018-01" db="EMBL/GenBank/DDBJ databases">
        <title>Whole genome sequencing of Histamine producing bacteria.</title>
        <authorList>
            <person name="Butler K."/>
        </authorList>
    </citation>
    <scope>NUCLEOTIDE SEQUENCE [LARGE SCALE GENOMIC DNA]</scope>
    <source>
        <strain evidence="4 5">DSM 24669</strain>
    </source>
</reference>
<evidence type="ECO:0000313" key="4">
    <source>
        <dbReference type="EMBL" id="PSW22426.1"/>
    </source>
</evidence>
<dbReference type="Proteomes" id="UP000240481">
    <property type="component" value="Unassembled WGS sequence"/>
</dbReference>
<evidence type="ECO:0000259" key="3">
    <source>
        <dbReference type="Pfam" id="PF02826"/>
    </source>
</evidence>
<dbReference type="InterPro" id="IPR006140">
    <property type="entry name" value="D-isomer_DH_NAD-bd"/>
</dbReference>
<keyword evidence="1" id="KW-0560">Oxidoreductase</keyword>
<dbReference type="EMBL" id="PYLZ01000014">
    <property type="protein sequence ID" value="PSW22426.1"/>
    <property type="molecule type" value="Genomic_DNA"/>
</dbReference>
<evidence type="ECO:0000256" key="2">
    <source>
        <dbReference type="ARBA" id="ARBA00023027"/>
    </source>
</evidence>
<organism evidence="4 5">
    <name type="scientific">Photobacterium swingsii</name>
    <dbReference type="NCBI Taxonomy" id="680026"/>
    <lineage>
        <taxon>Bacteria</taxon>
        <taxon>Pseudomonadati</taxon>
        <taxon>Pseudomonadota</taxon>
        <taxon>Gammaproteobacteria</taxon>
        <taxon>Vibrionales</taxon>
        <taxon>Vibrionaceae</taxon>
        <taxon>Photobacterium</taxon>
    </lineage>
</organism>
<dbReference type="AlphaFoldDB" id="A0A0J8V7X3"/>
<dbReference type="CDD" id="cd05300">
    <property type="entry name" value="2-Hacid_dh_1"/>
    <property type="match status" value="1"/>
</dbReference>
<dbReference type="GO" id="GO:0051287">
    <property type="term" value="F:NAD binding"/>
    <property type="evidence" value="ECO:0007669"/>
    <property type="project" value="InterPro"/>
</dbReference>
<sequence>MHKVMIVSRQHRVYRDLLAQSSLPDLSVTDDPQQATIILADPPRIADQLDDYPKLQWLQSTFAGVDALTAPQLRRDYRLTNVRGYFGQLISEYVLGFLIDRFRHISHYQQLNQRQAWQPQPYRSLADLKIVILGTGSIGTHLAQASQALGLTVIGVNRRGHHNNPAFARSYSHESLSDALAQADVIVSTLPATTETNDLLNATSLQACKQALLFNVGRGNAICEHGLLTAIKQGHIAHAYLDVFKQEPLPPAHPFWASEHITITPHIAAESFPEQVMTIFTENYHRFRQQQALQYSVDFQQGY</sequence>
<dbReference type="PANTHER" id="PTHR43333:SF1">
    <property type="entry name" value="D-ISOMER SPECIFIC 2-HYDROXYACID DEHYDROGENASE NAD-BINDING DOMAIN-CONTAINING PROTEIN"/>
    <property type="match status" value="1"/>
</dbReference>
<dbReference type="SUPFAM" id="SSF52283">
    <property type="entry name" value="Formate/glycerate dehydrogenase catalytic domain-like"/>
    <property type="match status" value="1"/>
</dbReference>
<dbReference type="GO" id="GO:0016491">
    <property type="term" value="F:oxidoreductase activity"/>
    <property type="evidence" value="ECO:0007669"/>
    <property type="project" value="UniProtKB-KW"/>
</dbReference>
<dbReference type="RefSeq" id="WP_048899803.1">
    <property type="nucleotide sequence ID" value="NZ_AP024852.1"/>
</dbReference>
<evidence type="ECO:0000256" key="1">
    <source>
        <dbReference type="ARBA" id="ARBA00023002"/>
    </source>
</evidence>
<dbReference type="PANTHER" id="PTHR43333">
    <property type="entry name" value="2-HACID_DH_C DOMAIN-CONTAINING PROTEIN"/>
    <property type="match status" value="1"/>
</dbReference>
<proteinExistence type="predicted"/>
<feature type="domain" description="D-isomer specific 2-hydroxyacid dehydrogenase NAD-binding" evidence="3">
    <location>
        <begin position="96"/>
        <end position="268"/>
    </location>
</feature>
<dbReference type="FunFam" id="3.40.50.720:FF:000363">
    <property type="entry name" value="D-isomer specific 2-hydroxyacid dehydrogenase"/>
    <property type="match status" value="1"/>
</dbReference>
<accession>A0A0J8V7X3</accession>